<proteinExistence type="predicted"/>
<dbReference type="RefSeq" id="WP_310056000.1">
    <property type="nucleotide sequence ID" value="NZ_JAVDVQ010000006.1"/>
</dbReference>
<evidence type="ECO:0000313" key="2">
    <source>
        <dbReference type="EMBL" id="MDR7082573.1"/>
    </source>
</evidence>
<feature type="region of interest" description="Disordered" evidence="1">
    <location>
        <begin position="47"/>
        <end position="72"/>
    </location>
</feature>
<organism evidence="2 3">
    <name type="scientific">Arthrobacter ginsengisoli</name>
    <dbReference type="NCBI Taxonomy" id="1356565"/>
    <lineage>
        <taxon>Bacteria</taxon>
        <taxon>Bacillati</taxon>
        <taxon>Actinomycetota</taxon>
        <taxon>Actinomycetes</taxon>
        <taxon>Micrococcales</taxon>
        <taxon>Micrococcaceae</taxon>
        <taxon>Arthrobacter</taxon>
    </lineage>
</organism>
<sequence length="72" mass="8384">MSTSNKRPNRSRQARPRRDGRIIVRGVERDRPDLRKLSRAVIAMAQAEAEREAQIQHEQKDVKRTSEDTSDE</sequence>
<comment type="caution">
    <text evidence="2">The sequence shown here is derived from an EMBL/GenBank/DDBJ whole genome shotgun (WGS) entry which is preliminary data.</text>
</comment>
<gene>
    <name evidence="2" type="ORF">J2X01_001862</name>
</gene>
<name>A0ABU1UBI6_9MICC</name>
<dbReference type="EMBL" id="JAVDVQ010000006">
    <property type="protein sequence ID" value="MDR7082573.1"/>
    <property type="molecule type" value="Genomic_DNA"/>
</dbReference>
<feature type="compositionally biased region" description="Basic and acidic residues" evidence="1">
    <location>
        <begin position="48"/>
        <end position="72"/>
    </location>
</feature>
<reference evidence="2 3" key="1">
    <citation type="submission" date="2023-07" db="EMBL/GenBank/DDBJ databases">
        <title>Sorghum-associated microbial communities from plants grown in Nebraska, USA.</title>
        <authorList>
            <person name="Schachtman D."/>
        </authorList>
    </citation>
    <scope>NUCLEOTIDE SEQUENCE [LARGE SCALE GENOMIC DNA]</scope>
    <source>
        <strain evidence="2 3">BE167</strain>
    </source>
</reference>
<evidence type="ECO:0000313" key="3">
    <source>
        <dbReference type="Proteomes" id="UP001252243"/>
    </source>
</evidence>
<evidence type="ECO:0000256" key="1">
    <source>
        <dbReference type="SAM" id="MobiDB-lite"/>
    </source>
</evidence>
<protein>
    <submittedName>
        <fullName evidence="2">Uncharacterized protein</fullName>
    </submittedName>
</protein>
<keyword evidence="3" id="KW-1185">Reference proteome</keyword>
<dbReference type="Proteomes" id="UP001252243">
    <property type="component" value="Unassembled WGS sequence"/>
</dbReference>
<feature type="region of interest" description="Disordered" evidence="1">
    <location>
        <begin position="1"/>
        <end position="21"/>
    </location>
</feature>
<accession>A0ABU1UBI6</accession>